<reference evidence="2" key="1">
    <citation type="journal article" date="2014" name="Front. Microbiol.">
        <title>High frequency of phylogenetically diverse reductive dehalogenase-homologous genes in deep subseafloor sedimentary metagenomes.</title>
        <authorList>
            <person name="Kawai M."/>
            <person name="Futagami T."/>
            <person name="Toyoda A."/>
            <person name="Takaki Y."/>
            <person name="Nishi S."/>
            <person name="Hori S."/>
            <person name="Arai W."/>
            <person name="Tsubouchi T."/>
            <person name="Morono Y."/>
            <person name="Uchiyama I."/>
            <person name="Ito T."/>
            <person name="Fujiyama A."/>
            <person name="Inagaki F."/>
            <person name="Takami H."/>
        </authorList>
    </citation>
    <scope>NUCLEOTIDE SEQUENCE</scope>
    <source>
        <strain evidence="2">Expedition CK06-06</strain>
    </source>
</reference>
<gene>
    <name evidence="2" type="ORF">S06H3_30473</name>
</gene>
<sequence length="172" mass="19324">LEDVVIVSVPVTVYRCVYCPATFSTEAGLVDHMESSHPGKPYLVYAYPEVSQVASREWLNIRYKVYTPAVPGTQDTRASIFFFYIPGFPIWVPYNGAYVLLEGGTPAGFYEGSKGMYVAYFSRVSPNIRDIPLGTYPLYSKCEHKADVGEYEWAVITTFWKDVDTGQTITVV</sequence>
<protein>
    <recommendedName>
        <fullName evidence="1">C2H2-type domain-containing protein</fullName>
    </recommendedName>
</protein>
<feature type="domain" description="C2H2-type" evidence="1">
    <location>
        <begin position="14"/>
        <end position="42"/>
    </location>
</feature>
<dbReference type="EMBL" id="BARV01017950">
    <property type="protein sequence ID" value="GAI29156.1"/>
    <property type="molecule type" value="Genomic_DNA"/>
</dbReference>
<feature type="non-terminal residue" evidence="2">
    <location>
        <position position="1"/>
    </location>
</feature>
<evidence type="ECO:0000313" key="2">
    <source>
        <dbReference type="EMBL" id="GAI29156.1"/>
    </source>
</evidence>
<evidence type="ECO:0000259" key="1">
    <source>
        <dbReference type="PROSITE" id="PS50157"/>
    </source>
</evidence>
<accession>X1NG17</accession>
<dbReference type="InterPro" id="IPR013087">
    <property type="entry name" value="Znf_C2H2_type"/>
</dbReference>
<proteinExistence type="predicted"/>
<dbReference type="PROSITE" id="PS00028">
    <property type="entry name" value="ZINC_FINGER_C2H2_1"/>
    <property type="match status" value="1"/>
</dbReference>
<organism evidence="2">
    <name type="scientific">marine sediment metagenome</name>
    <dbReference type="NCBI Taxonomy" id="412755"/>
    <lineage>
        <taxon>unclassified sequences</taxon>
        <taxon>metagenomes</taxon>
        <taxon>ecological metagenomes</taxon>
    </lineage>
</organism>
<name>X1NG17_9ZZZZ</name>
<comment type="caution">
    <text evidence="2">The sequence shown here is derived from an EMBL/GenBank/DDBJ whole genome shotgun (WGS) entry which is preliminary data.</text>
</comment>
<dbReference type="PROSITE" id="PS50157">
    <property type="entry name" value="ZINC_FINGER_C2H2_2"/>
    <property type="match status" value="1"/>
</dbReference>
<dbReference type="SMART" id="SM00355">
    <property type="entry name" value="ZnF_C2H2"/>
    <property type="match status" value="1"/>
</dbReference>
<dbReference type="AlphaFoldDB" id="X1NG17"/>